<dbReference type="Pfam" id="PF25547">
    <property type="entry name" value="WXG100_2"/>
    <property type="match status" value="1"/>
</dbReference>
<proteinExistence type="predicted"/>
<dbReference type="InterPro" id="IPR057746">
    <property type="entry name" value="CpnT-like_N"/>
</dbReference>
<dbReference type="OrthoDB" id="3593276at2"/>
<accession>A0A1H0T9K3</accession>
<dbReference type="EMBL" id="FNJB01000009">
    <property type="protein sequence ID" value="SDP50535.1"/>
    <property type="molecule type" value="Genomic_DNA"/>
</dbReference>
<dbReference type="Gene3D" id="1.10.287.1060">
    <property type="entry name" value="ESAT-6-like"/>
    <property type="match status" value="1"/>
</dbReference>
<feature type="region of interest" description="Disordered" evidence="1">
    <location>
        <begin position="470"/>
        <end position="494"/>
    </location>
</feature>
<sequence>MIISGEALAAYSKGSEATGEHFGALSSVFEQARVSDDCFGPLGEFLAFAYFNNVEECQQLATQAKTYMSAVSAAVTDTAKNYSGTDTAEAGNYGQLSGSLDGPGSIGSVNAGDGDSKGYLEQHAGYGSSWVKASSDLADAGTPPEIAIATVNARMQQLEAVTSPGQAFFDNGLGFLIGLVISPLVEFVLEPAIGDPQQMRSTGEGWEKIAQWVEGAGEHEKRRSDATQPVWEGEAGDAFRAEMAEFAEGAKAMASDIRGLKENLDLAADLFDLFVETVIDIIQELVIGLIIEWIAALAASWITAGASVAAATGLTSAQVAITGTRLGTKVANLLHKLKPLFTKLEDLLKQLRSGPLKNLCDRANGLASTRGVGGTLGRQMDRNSPALGALRNHTDSNIVDGVETGLKTKSSNNYFGKDAVGEEALAQRAVKYGLGAAGLGGSTHTGTAVTTGILENAPGAAVEYGVEQGYNKATDPSTEEERRADTDRGFTLNE</sequence>
<evidence type="ECO:0000256" key="1">
    <source>
        <dbReference type="SAM" id="MobiDB-lite"/>
    </source>
</evidence>
<evidence type="ECO:0000313" key="3">
    <source>
        <dbReference type="EMBL" id="SDP50535.1"/>
    </source>
</evidence>
<name>A0A1H0T9K3_9PSEU</name>
<dbReference type="STRING" id="504798.SAMN05421871_11136"/>
<dbReference type="SUPFAM" id="SSF140453">
    <property type="entry name" value="EsxAB dimer-like"/>
    <property type="match status" value="1"/>
</dbReference>
<evidence type="ECO:0000313" key="4">
    <source>
        <dbReference type="Proteomes" id="UP000199651"/>
    </source>
</evidence>
<protein>
    <submittedName>
        <fullName evidence="3">Proteins of 100 residues with WXG</fullName>
    </submittedName>
</protein>
<feature type="domain" description="Outer membrane channel protein CpnT-like N-terminal" evidence="2">
    <location>
        <begin position="194"/>
        <end position="320"/>
    </location>
</feature>
<dbReference type="AlphaFoldDB" id="A0A1H0T9K3"/>
<dbReference type="Proteomes" id="UP000199651">
    <property type="component" value="Unassembled WGS sequence"/>
</dbReference>
<organism evidence="3 4">
    <name type="scientific">Actinokineospora alba</name>
    <dbReference type="NCBI Taxonomy" id="504798"/>
    <lineage>
        <taxon>Bacteria</taxon>
        <taxon>Bacillati</taxon>
        <taxon>Actinomycetota</taxon>
        <taxon>Actinomycetes</taxon>
        <taxon>Pseudonocardiales</taxon>
        <taxon>Pseudonocardiaceae</taxon>
        <taxon>Actinokineospora</taxon>
    </lineage>
</organism>
<reference evidence="4" key="1">
    <citation type="submission" date="2016-10" db="EMBL/GenBank/DDBJ databases">
        <authorList>
            <person name="Varghese N."/>
            <person name="Submissions S."/>
        </authorList>
    </citation>
    <scope>NUCLEOTIDE SEQUENCE [LARGE SCALE GENOMIC DNA]</scope>
    <source>
        <strain evidence="4">IBRC-M 10655</strain>
    </source>
</reference>
<evidence type="ECO:0000259" key="2">
    <source>
        <dbReference type="Pfam" id="PF25547"/>
    </source>
</evidence>
<gene>
    <name evidence="3" type="ORF">SAMN05192558_109339</name>
</gene>
<keyword evidence="4" id="KW-1185">Reference proteome</keyword>
<dbReference type="InterPro" id="IPR036689">
    <property type="entry name" value="ESAT-6-like_sf"/>
</dbReference>
<feature type="compositionally biased region" description="Basic and acidic residues" evidence="1">
    <location>
        <begin position="479"/>
        <end position="488"/>
    </location>
</feature>
<dbReference type="RefSeq" id="WP_091380399.1">
    <property type="nucleotide sequence ID" value="NZ_FNDV01000011.1"/>
</dbReference>